<dbReference type="GO" id="GO:0003677">
    <property type="term" value="F:DNA binding"/>
    <property type="evidence" value="ECO:0007669"/>
    <property type="project" value="InterPro"/>
</dbReference>
<dbReference type="GO" id="GO:0004803">
    <property type="term" value="F:transposase activity"/>
    <property type="evidence" value="ECO:0007669"/>
    <property type="project" value="InterPro"/>
</dbReference>
<evidence type="ECO:0000259" key="1">
    <source>
        <dbReference type="Pfam" id="PF04986"/>
    </source>
</evidence>
<accession>E4WLL3</accession>
<name>E4WLL3_PHODD</name>
<dbReference type="InterPro" id="IPR007069">
    <property type="entry name" value="Transposase_32"/>
</dbReference>
<reference evidence="2" key="1">
    <citation type="submission" date="2009-11" db="EMBL/GenBank/DDBJ databases">
        <title>Identification of virulence genes in Photobacterium damselae subsp. damselae by Supression Subtractive hybridization: damselysin toxin is encoded on a large conjugative plasmid.</title>
        <authorList>
            <person name="Rivas A.J."/>
            <person name="Lemos M.L."/>
            <person name="Osorio C.R."/>
        </authorList>
    </citation>
    <scope>NUCLEOTIDE SEQUENCE [LARGE SCALE GENOMIC DNA]</scope>
    <source>
        <strain evidence="2">RM71</strain>
        <plasmid evidence="2">pPHDD1</plasmid>
    </source>
</reference>
<dbReference type="Pfam" id="PF04986">
    <property type="entry name" value="Y2_Tnp"/>
    <property type="match status" value="1"/>
</dbReference>
<gene>
    <name evidence="2" type="primary">orf165</name>
</gene>
<dbReference type="EMBL" id="FN597600">
    <property type="protein sequence ID" value="CBX86931.1"/>
    <property type="molecule type" value="Genomic_DNA"/>
</dbReference>
<dbReference type="GO" id="GO:0006313">
    <property type="term" value="P:DNA transposition"/>
    <property type="evidence" value="ECO:0007669"/>
    <property type="project" value="InterPro"/>
</dbReference>
<organism evidence="2">
    <name type="scientific">Photobacterium damselae subsp. damselae</name>
    <name type="common">Listonella damsela</name>
    <dbReference type="NCBI Taxonomy" id="85581"/>
    <lineage>
        <taxon>Bacteria</taxon>
        <taxon>Pseudomonadati</taxon>
        <taxon>Pseudomonadota</taxon>
        <taxon>Gammaproteobacteria</taxon>
        <taxon>Vibrionales</taxon>
        <taxon>Vibrionaceae</taxon>
        <taxon>Photobacterium</taxon>
    </lineage>
</organism>
<geneLocation type="plasmid" evidence="2">
    <name>pPHDD1</name>
</geneLocation>
<sequence length="69" mass="7813">MVNQPVIPLCGISILEFAKKRGIEIGLFCVVHTFGRQLNWNVHFHLSVTRGGINHKLSDGEISTLMPRW</sequence>
<evidence type="ECO:0000313" key="2">
    <source>
        <dbReference type="EMBL" id="CBX86931.1"/>
    </source>
</evidence>
<dbReference type="AlphaFoldDB" id="E4WLL3"/>
<keyword evidence="2" id="KW-0614">Plasmid</keyword>
<proteinExistence type="predicted"/>
<feature type="domain" description="Transposase IS801/IS1294" evidence="1">
    <location>
        <begin position="26"/>
        <end position="56"/>
    </location>
</feature>
<protein>
    <submittedName>
        <fullName evidence="2">Transposase</fullName>
    </submittedName>
</protein>